<keyword evidence="3" id="KW-0732">Signal</keyword>
<evidence type="ECO:0000313" key="5">
    <source>
        <dbReference type="Proteomes" id="UP000318370"/>
    </source>
</evidence>
<feature type="transmembrane region" description="Helical" evidence="2">
    <location>
        <begin position="63"/>
        <end position="81"/>
    </location>
</feature>
<feature type="chain" id="PRO_5022011977" description="TPM domain-containing protein" evidence="3">
    <location>
        <begin position="18"/>
        <end position="268"/>
    </location>
</feature>
<feature type="transmembrane region" description="Helical" evidence="2">
    <location>
        <begin position="216"/>
        <end position="235"/>
    </location>
</feature>
<evidence type="ECO:0000256" key="1">
    <source>
        <dbReference type="SAM" id="MobiDB-lite"/>
    </source>
</evidence>
<evidence type="ECO:0000256" key="3">
    <source>
        <dbReference type="SAM" id="SignalP"/>
    </source>
</evidence>
<feature type="compositionally biased region" description="Basic residues" evidence="1">
    <location>
        <begin position="152"/>
        <end position="168"/>
    </location>
</feature>
<feature type="region of interest" description="Disordered" evidence="1">
    <location>
        <begin position="152"/>
        <end position="176"/>
    </location>
</feature>
<dbReference type="AlphaFoldDB" id="A0A564LU74"/>
<evidence type="ECO:0000313" key="4">
    <source>
        <dbReference type="EMBL" id="VUS84871.1"/>
    </source>
</evidence>
<accession>A0A564LU74</accession>
<feature type="transmembrane region" description="Helical" evidence="2">
    <location>
        <begin position="111"/>
        <end position="130"/>
    </location>
</feature>
<keyword evidence="2" id="KW-1133">Transmembrane helix</keyword>
<evidence type="ECO:0000256" key="2">
    <source>
        <dbReference type="SAM" id="Phobius"/>
    </source>
</evidence>
<dbReference type="Proteomes" id="UP000318370">
    <property type="component" value="Unassembled WGS sequence"/>
</dbReference>
<sequence length="268" mass="28265">MRIFLLLLMLCGLPAFADQTQPVIDTLTAVEQKVVEGSSIQQPDAKEDLFEALADHLLADLNLTLPCFIFTLLMMAIIIALYRFGGSIKIIGVISLATISIWSFVLREDVIIHQAGNISLSLLITLPLWSRLKNIVVSGRMLITSITGGAKGKKKKASSKAGKKHHKSSSGLDSPEVSKNRKKTVLIVLAFSVVAALIILLIYLDIEWLKNAASRFAEFLLTVVVIVIIVLSGGFKSGGGGGSSGSSSGGGFRGGGGSSAGGGASGRW</sequence>
<keyword evidence="2" id="KW-0812">Transmembrane</keyword>
<feature type="signal peptide" evidence="3">
    <location>
        <begin position="1"/>
        <end position="17"/>
    </location>
</feature>
<protein>
    <recommendedName>
        <fullName evidence="6">TPM domain-containing protein</fullName>
    </recommendedName>
</protein>
<evidence type="ECO:0008006" key="6">
    <source>
        <dbReference type="Google" id="ProtNLM"/>
    </source>
</evidence>
<keyword evidence="2" id="KW-0472">Membrane</keyword>
<feature type="transmembrane region" description="Helical" evidence="2">
    <location>
        <begin position="88"/>
        <end position="105"/>
    </location>
</feature>
<dbReference type="EMBL" id="CABGHF010000023">
    <property type="protein sequence ID" value="VUS84871.1"/>
    <property type="molecule type" value="Genomic_DNA"/>
</dbReference>
<feature type="transmembrane region" description="Helical" evidence="2">
    <location>
        <begin position="184"/>
        <end position="204"/>
    </location>
</feature>
<reference evidence="4 5" key="1">
    <citation type="submission" date="2019-07" db="EMBL/GenBank/DDBJ databases">
        <authorList>
            <person name="Brisse S."/>
            <person name="Rodrigues C."/>
            <person name="Thorpe H."/>
        </authorList>
    </citation>
    <scope>NUCLEOTIDE SEQUENCE [LARGE SCALE GENOMIC DNA]</scope>
    <source>
        <strain evidence="4">SB6408</strain>
    </source>
</reference>
<dbReference type="RefSeq" id="WP_142463356.1">
    <property type="nucleotide sequence ID" value="NZ_CABGHF010000023.1"/>
</dbReference>
<name>A0A564LU74_9ENTR</name>
<feature type="region of interest" description="Disordered" evidence="1">
    <location>
        <begin position="238"/>
        <end position="268"/>
    </location>
</feature>
<organism evidence="4 5">
    <name type="scientific">Klebsiella spallanzanii</name>
    <dbReference type="NCBI Taxonomy" id="2587528"/>
    <lineage>
        <taxon>Bacteria</taxon>
        <taxon>Pseudomonadati</taxon>
        <taxon>Pseudomonadota</taxon>
        <taxon>Gammaproteobacteria</taxon>
        <taxon>Enterobacterales</taxon>
        <taxon>Enterobacteriaceae</taxon>
        <taxon>Klebsiella/Raoultella group</taxon>
        <taxon>Klebsiella</taxon>
    </lineage>
</organism>
<proteinExistence type="predicted"/>
<gene>
    <name evidence="4" type="ORF">SB6408_01285</name>
</gene>